<protein>
    <submittedName>
        <fullName evidence="1">Uncharacterized protein</fullName>
    </submittedName>
</protein>
<dbReference type="Proteomes" id="UP001418222">
    <property type="component" value="Unassembled WGS sequence"/>
</dbReference>
<dbReference type="EMBL" id="JBBWWQ010000018">
    <property type="protein sequence ID" value="KAK8921471.1"/>
    <property type="molecule type" value="Genomic_DNA"/>
</dbReference>
<comment type="caution">
    <text evidence="1">The sequence shown here is derived from an EMBL/GenBank/DDBJ whole genome shotgun (WGS) entry which is preliminary data.</text>
</comment>
<proteinExistence type="predicted"/>
<evidence type="ECO:0000313" key="2">
    <source>
        <dbReference type="Proteomes" id="UP001418222"/>
    </source>
</evidence>
<dbReference type="PANTHER" id="PTHR10775">
    <property type="entry name" value="OS08G0208400 PROTEIN"/>
    <property type="match status" value="1"/>
</dbReference>
<name>A0AAP0FWY4_9ASPA</name>
<organism evidence="1 2">
    <name type="scientific">Platanthera zijinensis</name>
    <dbReference type="NCBI Taxonomy" id="2320716"/>
    <lineage>
        <taxon>Eukaryota</taxon>
        <taxon>Viridiplantae</taxon>
        <taxon>Streptophyta</taxon>
        <taxon>Embryophyta</taxon>
        <taxon>Tracheophyta</taxon>
        <taxon>Spermatophyta</taxon>
        <taxon>Magnoliopsida</taxon>
        <taxon>Liliopsida</taxon>
        <taxon>Asparagales</taxon>
        <taxon>Orchidaceae</taxon>
        <taxon>Orchidoideae</taxon>
        <taxon>Orchideae</taxon>
        <taxon>Orchidinae</taxon>
        <taxon>Platanthera</taxon>
    </lineage>
</organism>
<keyword evidence="2" id="KW-1185">Reference proteome</keyword>
<evidence type="ECO:0000313" key="1">
    <source>
        <dbReference type="EMBL" id="KAK8921471.1"/>
    </source>
</evidence>
<sequence length="117" mass="13617">MSTSYSMWPVVLIPYNMPLYKGMKDEFLMMSLLIPGPRAPGKDIDVYLRPLIEELKELWNGVETYDTYTKETFKMHAALMWTINDFPALSNLFGSIENWCQLCDLFESETFKVNVTT</sequence>
<dbReference type="InterPro" id="IPR004242">
    <property type="entry name" value="Transposase_21"/>
</dbReference>
<dbReference type="AlphaFoldDB" id="A0AAP0FWY4"/>
<accession>A0AAP0FWY4</accession>
<dbReference type="PANTHER" id="PTHR10775:SF185">
    <property type="entry name" value="OS08G0208400 PROTEIN"/>
    <property type="match status" value="1"/>
</dbReference>
<gene>
    <name evidence="1" type="ORF">KSP39_PZI020414</name>
</gene>
<dbReference type="Pfam" id="PF02992">
    <property type="entry name" value="Transposase_21"/>
    <property type="match status" value="1"/>
</dbReference>
<reference evidence="1 2" key="1">
    <citation type="journal article" date="2022" name="Nat. Plants">
        <title>Genomes of leafy and leafless Platanthera orchids illuminate the evolution of mycoheterotrophy.</title>
        <authorList>
            <person name="Li M.H."/>
            <person name="Liu K.W."/>
            <person name="Li Z."/>
            <person name="Lu H.C."/>
            <person name="Ye Q.L."/>
            <person name="Zhang D."/>
            <person name="Wang J.Y."/>
            <person name="Li Y.F."/>
            <person name="Zhong Z.M."/>
            <person name="Liu X."/>
            <person name="Yu X."/>
            <person name="Liu D.K."/>
            <person name="Tu X.D."/>
            <person name="Liu B."/>
            <person name="Hao Y."/>
            <person name="Liao X.Y."/>
            <person name="Jiang Y.T."/>
            <person name="Sun W.H."/>
            <person name="Chen J."/>
            <person name="Chen Y.Q."/>
            <person name="Ai Y."/>
            <person name="Zhai J.W."/>
            <person name="Wu S.S."/>
            <person name="Zhou Z."/>
            <person name="Hsiao Y.Y."/>
            <person name="Wu W.L."/>
            <person name="Chen Y.Y."/>
            <person name="Lin Y.F."/>
            <person name="Hsu J.L."/>
            <person name="Li C.Y."/>
            <person name="Wang Z.W."/>
            <person name="Zhao X."/>
            <person name="Zhong W.Y."/>
            <person name="Ma X.K."/>
            <person name="Ma L."/>
            <person name="Huang J."/>
            <person name="Chen G.Z."/>
            <person name="Huang M.Z."/>
            <person name="Huang L."/>
            <person name="Peng D.H."/>
            <person name="Luo Y.B."/>
            <person name="Zou S.Q."/>
            <person name="Chen S.P."/>
            <person name="Lan S."/>
            <person name="Tsai W.C."/>
            <person name="Van de Peer Y."/>
            <person name="Liu Z.J."/>
        </authorList>
    </citation>
    <scope>NUCLEOTIDE SEQUENCE [LARGE SCALE GENOMIC DNA]</scope>
    <source>
        <strain evidence="1">Lor287</strain>
    </source>
</reference>